<feature type="compositionally biased region" description="Basic and acidic residues" evidence="1">
    <location>
        <begin position="122"/>
        <end position="133"/>
    </location>
</feature>
<reference evidence="2" key="2">
    <citation type="journal article" date="2020" name="Nat. Commun.">
        <title>Large-scale genome sequencing of mycorrhizal fungi provides insights into the early evolution of symbiotic traits.</title>
        <authorList>
            <person name="Miyauchi S."/>
            <person name="Kiss E."/>
            <person name="Kuo A."/>
            <person name="Drula E."/>
            <person name="Kohler A."/>
            <person name="Sanchez-Garcia M."/>
            <person name="Morin E."/>
            <person name="Andreopoulos B."/>
            <person name="Barry K.W."/>
            <person name="Bonito G."/>
            <person name="Buee M."/>
            <person name="Carver A."/>
            <person name="Chen C."/>
            <person name="Cichocki N."/>
            <person name="Clum A."/>
            <person name="Culley D."/>
            <person name="Crous P.W."/>
            <person name="Fauchery L."/>
            <person name="Girlanda M."/>
            <person name="Hayes R.D."/>
            <person name="Keri Z."/>
            <person name="LaButti K."/>
            <person name="Lipzen A."/>
            <person name="Lombard V."/>
            <person name="Magnuson J."/>
            <person name="Maillard F."/>
            <person name="Murat C."/>
            <person name="Nolan M."/>
            <person name="Ohm R.A."/>
            <person name="Pangilinan J."/>
            <person name="Pereira M.F."/>
            <person name="Perotto S."/>
            <person name="Peter M."/>
            <person name="Pfister S."/>
            <person name="Riley R."/>
            <person name="Sitrit Y."/>
            <person name="Stielow J.B."/>
            <person name="Szollosi G."/>
            <person name="Zifcakova L."/>
            <person name="Stursova M."/>
            <person name="Spatafora J.W."/>
            <person name="Tedersoo L."/>
            <person name="Vaario L.M."/>
            <person name="Yamada A."/>
            <person name="Yan M."/>
            <person name="Wang P."/>
            <person name="Xu J."/>
            <person name="Bruns T."/>
            <person name="Baldrian P."/>
            <person name="Vilgalys R."/>
            <person name="Dunand C."/>
            <person name="Henrissat B."/>
            <person name="Grigoriev I.V."/>
            <person name="Hibbett D."/>
            <person name="Nagy L.G."/>
            <person name="Martin F.M."/>
        </authorList>
    </citation>
    <scope>NUCLEOTIDE SEQUENCE</scope>
    <source>
        <strain evidence="2">Prilba</strain>
    </source>
</reference>
<feature type="region of interest" description="Disordered" evidence="1">
    <location>
        <begin position="540"/>
        <end position="561"/>
    </location>
</feature>
<dbReference type="EMBL" id="WHVB01000028">
    <property type="protein sequence ID" value="KAF8469364.1"/>
    <property type="molecule type" value="Genomic_DNA"/>
</dbReference>
<dbReference type="OrthoDB" id="3237371at2759"/>
<organism evidence="2 3">
    <name type="scientific">Russula ochroleuca</name>
    <dbReference type="NCBI Taxonomy" id="152965"/>
    <lineage>
        <taxon>Eukaryota</taxon>
        <taxon>Fungi</taxon>
        <taxon>Dikarya</taxon>
        <taxon>Basidiomycota</taxon>
        <taxon>Agaricomycotina</taxon>
        <taxon>Agaricomycetes</taxon>
        <taxon>Russulales</taxon>
        <taxon>Russulaceae</taxon>
        <taxon>Russula</taxon>
    </lineage>
</organism>
<keyword evidence="3" id="KW-1185">Reference proteome</keyword>
<sequence>MAEHITRPSNAAAHPGMVDCNPTHRSKEEARAEKEAIAMAKAQAAMGKKAKIEKLATIKKAEKQKAKDMDHEADDPVGPLSQARARMSRKRPVEVDKMPTKRMSGSEYKGEQESEGETNTDCELKIDEPDTSIKKGGKKQKKGLLAHDQVSAAVAAMSDDPNPFVTAAKGRVGTQITQTPGCGSQSTKCSVTSHTPFGLTANWQNARSIQSPAPAPAGVQEASPESESNTTLSTRLIYGSTIGNGPSRAATTKPDDATPAYRYGGFVSENLGSGQIKHGGQKTRKASETLKYKSITKIQELHAPPTPLCTANSNKSKKKISYDDLPAHTKDQFKKKVILLLLETTGALKLWFIPKDNVIIDIWNLVFGAEHRIEDRDIHCKCFLVVKTLIKCAISTWLHKFAETAVKALTAEFAQQGLDMQAGRSSFVIFLLGNIEDLLDKKHPFLWELVYDNLSAWQEVHRALLYSIMGAFQLPSDKRSAEFSKTNWGDYSLVIPRGERVFKRATVFLKVIKNLKKEQWTDIFKVAMSFQVTNKHPNKLAKEDEEELSETDSDEYDDLVDPCYNEKPVELDHIALAQ</sequence>
<gene>
    <name evidence="2" type="ORF">DFH94DRAFT_685321</name>
</gene>
<dbReference type="Proteomes" id="UP000759537">
    <property type="component" value="Unassembled WGS sequence"/>
</dbReference>
<dbReference type="AlphaFoldDB" id="A0A9P5JX60"/>
<protein>
    <submittedName>
        <fullName evidence="2">Uncharacterized protein</fullName>
    </submittedName>
</protein>
<comment type="caution">
    <text evidence="2">The sequence shown here is derived from an EMBL/GenBank/DDBJ whole genome shotgun (WGS) entry which is preliminary data.</text>
</comment>
<feature type="compositionally biased region" description="Acidic residues" evidence="1">
    <location>
        <begin position="543"/>
        <end position="560"/>
    </location>
</feature>
<proteinExistence type="predicted"/>
<feature type="region of interest" description="Disordered" evidence="1">
    <location>
        <begin position="62"/>
        <end position="142"/>
    </location>
</feature>
<evidence type="ECO:0000313" key="2">
    <source>
        <dbReference type="EMBL" id="KAF8469364.1"/>
    </source>
</evidence>
<feature type="region of interest" description="Disordered" evidence="1">
    <location>
        <begin position="209"/>
        <end position="231"/>
    </location>
</feature>
<feature type="region of interest" description="Disordered" evidence="1">
    <location>
        <begin position="1"/>
        <end position="33"/>
    </location>
</feature>
<name>A0A9P5JX60_9AGAM</name>
<evidence type="ECO:0000256" key="1">
    <source>
        <dbReference type="SAM" id="MobiDB-lite"/>
    </source>
</evidence>
<evidence type="ECO:0000313" key="3">
    <source>
        <dbReference type="Proteomes" id="UP000759537"/>
    </source>
</evidence>
<accession>A0A9P5JX60</accession>
<reference evidence="2" key="1">
    <citation type="submission" date="2019-10" db="EMBL/GenBank/DDBJ databases">
        <authorList>
            <consortium name="DOE Joint Genome Institute"/>
            <person name="Kuo A."/>
            <person name="Miyauchi S."/>
            <person name="Kiss E."/>
            <person name="Drula E."/>
            <person name="Kohler A."/>
            <person name="Sanchez-Garcia M."/>
            <person name="Andreopoulos B."/>
            <person name="Barry K.W."/>
            <person name="Bonito G."/>
            <person name="Buee M."/>
            <person name="Carver A."/>
            <person name="Chen C."/>
            <person name="Cichocki N."/>
            <person name="Clum A."/>
            <person name="Culley D."/>
            <person name="Crous P.W."/>
            <person name="Fauchery L."/>
            <person name="Girlanda M."/>
            <person name="Hayes R."/>
            <person name="Keri Z."/>
            <person name="LaButti K."/>
            <person name="Lipzen A."/>
            <person name="Lombard V."/>
            <person name="Magnuson J."/>
            <person name="Maillard F."/>
            <person name="Morin E."/>
            <person name="Murat C."/>
            <person name="Nolan M."/>
            <person name="Ohm R."/>
            <person name="Pangilinan J."/>
            <person name="Pereira M."/>
            <person name="Perotto S."/>
            <person name="Peter M."/>
            <person name="Riley R."/>
            <person name="Sitrit Y."/>
            <person name="Stielow B."/>
            <person name="Szollosi G."/>
            <person name="Zifcakova L."/>
            <person name="Stursova M."/>
            <person name="Spatafora J.W."/>
            <person name="Tedersoo L."/>
            <person name="Vaario L.-M."/>
            <person name="Yamada A."/>
            <person name="Yan M."/>
            <person name="Wang P."/>
            <person name="Xu J."/>
            <person name="Bruns T."/>
            <person name="Baldrian P."/>
            <person name="Vilgalys R."/>
            <person name="Henrissat B."/>
            <person name="Grigoriev I.V."/>
            <person name="Hibbett D."/>
            <person name="Nagy L.G."/>
            <person name="Martin F.M."/>
        </authorList>
    </citation>
    <scope>NUCLEOTIDE SEQUENCE</scope>
    <source>
        <strain evidence="2">Prilba</strain>
    </source>
</reference>